<protein>
    <submittedName>
        <fullName evidence="2">Uncharacterized protein</fullName>
    </submittedName>
</protein>
<evidence type="ECO:0000256" key="1">
    <source>
        <dbReference type="SAM" id="MobiDB-lite"/>
    </source>
</evidence>
<feature type="region of interest" description="Disordered" evidence="1">
    <location>
        <begin position="218"/>
        <end position="259"/>
    </location>
</feature>
<dbReference type="OrthoDB" id="3048541at2759"/>
<feature type="compositionally biased region" description="Polar residues" evidence="1">
    <location>
        <begin position="218"/>
        <end position="229"/>
    </location>
</feature>
<keyword evidence="3" id="KW-1185">Reference proteome</keyword>
<sequence>MPPRKQRKLIAVPDATPVTFTDPGGGSHSYVLMQEVEQNKHWVICDLCSDEIPAQHGSSKRIAAHRDSPQCGYKSGARRKRLEQGFVQRAAHAAIEEHFGPSSADRDVKVARTLSQTAATGSTTVFEPVSQIDTCFESDSAAPLLDKTIAAHHDPTLAHASTPSKSMLLPISRAASPALLTPTTPQTPRLNLGVFDTPHASRIIPFNTQHWLQSLQLEGHNESPTSSNDEPFLHSPTLPDNSQWPAHNPSTISTSSDDDVYINLPDSESDCCMGLLVDWAHVGSLADTYNFQSHDGNQLPWKIVAFISNKSIRIQLSPGCNVYLKSEVELKTKTCHKCYQLSHHPKLTLMLERAMNPEPSRYTNYSYLTNRQKDMALERYRLTLNKWKLKALNSNRTIIRQNRIIQEQDQVIIAMSQNRTASAGRVLATSLRRGHSSSVILQRLLDCRNGKLVSREPWTEFELARANLARFKGGSQLLYSLSKAEGYPSARTLQRLSPCPEITPSIGQPNDAEFDTNISTFLGPKGRKSSSNTLIGQALLIDDVAIEEAPRFDDNRSAFLGLCREHSGRIKTKIDTIEDLKAIHTALQAPKDDPAAVHYGKDATVVALAPLTAQDHYYPVPMAISASCKRETAGGFRAWIDTLIQRYNNHQYGAKLHGRIYAIYTDGASLFRKFRMQYCLTTKIPQDSLTGRLLHSLPGLNCYTGENLLLGSCDPKHIFKRFATSLRSATGFMVYTTMINPSHVLEALTVIGGMTIEKAKLMLNPSDKQNVPVAVNLIQNLVHLKMNPRLTSVDVAPQVQARTKCVIFIATVFSFFITPFLDVEMSLSQQIQSLSTYAHLITGMHHINGLNFMSGALLADSQAIVKCIIITAARLQACDPTSEYFILFEGDDRLENLFSIVRTLDHNPNFDILQLAHKISMATEMERIYEYFPRLHPGHQRRQFKANLAGKGNDRTNPKSWIGDVIVGNVDIRQEYLAGRDAALRIMKEYLGPSIDLDINFSQIFSVPEVDHLRPQGSYIGTRKEDVDHDDIDPVLAHSNDNL</sequence>
<organism evidence="2 3">
    <name type="scientific">Panaeolus cyanescens</name>
    <dbReference type="NCBI Taxonomy" id="181874"/>
    <lineage>
        <taxon>Eukaryota</taxon>
        <taxon>Fungi</taxon>
        <taxon>Dikarya</taxon>
        <taxon>Basidiomycota</taxon>
        <taxon>Agaricomycotina</taxon>
        <taxon>Agaricomycetes</taxon>
        <taxon>Agaricomycetidae</taxon>
        <taxon>Agaricales</taxon>
        <taxon>Agaricineae</taxon>
        <taxon>Galeropsidaceae</taxon>
        <taxon>Panaeolus</taxon>
    </lineage>
</organism>
<feature type="non-terminal residue" evidence="2">
    <location>
        <position position="1043"/>
    </location>
</feature>
<proteinExistence type="predicted"/>
<feature type="compositionally biased region" description="Polar residues" evidence="1">
    <location>
        <begin position="238"/>
        <end position="255"/>
    </location>
</feature>
<reference evidence="2 3" key="1">
    <citation type="journal article" date="2018" name="Evol. Lett.">
        <title>Horizontal gene cluster transfer increased hallucinogenic mushroom diversity.</title>
        <authorList>
            <person name="Reynolds H.T."/>
            <person name="Vijayakumar V."/>
            <person name="Gluck-Thaler E."/>
            <person name="Korotkin H.B."/>
            <person name="Matheny P.B."/>
            <person name="Slot J.C."/>
        </authorList>
    </citation>
    <scope>NUCLEOTIDE SEQUENCE [LARGE SCALE GENOMIC DNA]</scope>
    <source>
        <strain evidence="2 3">2629</strain>
    </source>
</reference>
<gene>
    <name evidence="2" type="ORF">CVT24_007319</name>
</gene>
<evidence type="ECO:0000313" key="2">
    <source>
        <dbReference type="EMBL" id="PPQ83800.1"/>
    </source>
</evidence>
<dbReference type="InParanoid" id="A0A409WZ64"/>
<evidence type="ECO:0000313" key="3">
    <source>
        <dbReference type="Proteomes" id="UP000284842"/>
    </source>
</evidence>
<dbReference type="Proteomes" id="UP000284842">
    <property type="component" value="Unassembled WGS sequence"/>
</dbReference>
<dbReference type="EMBL" id="NHTK01004980">
    <property type="protein sequence ID" value="PPQ83800.1"/>
    <property type="molecule type" value="Genomic_DNA"/>
</dbReference>
<dbReference type="AlphaFoldDB" id="A0A409WZ64"/>
<accession>A0A409WZ64</accession>
<comment type="caution">
    <text evidence="2">The sequence shown here is derived from an EMBL/GenBank/DDBJ whole genome shotgun (WGS) entry which is preliminary data.</text>
</comment>
<name>A0A409WZ64_9AGAR</name>